<dbReference type="GO" id="GO:0046872">
    <property type="term" value="F:metal ion binding"/>
    <property type="evidence" value="ECO:0007669"/>
    <property type="project" value="UniProtKB-KW"/>
</dbReference>
<dbReference type="Gene3D" id="1.10.1410.40">
    <property type="match status" value="1"/>
</dbReference>
<evidence type="ECO:0000256" key="5">
    <source>
        <dbReference type="ARBA" id="ARBA00022723"/>
    </source>
</evidence>
<dbReference type="EMBL" id="CACVKT020007569">
    <property type="protein sequence ID" value="CAC5408588.1"/>
    <property type="molecule type" value="Genomic_DNA"/>
</dbReference>
<proteinExistence type="inferred from homology"/>
<evidence type="ECO:0000256" key="3">
    <source>
        <dbReference type="ARBA" id="ARBA00022679"/>
    </source>
</evidence>
<keyword evidence="5" id="KW-0479">Metal-binding</keyword>
<dbReference type="AlphaFoldDB" id="A0A6J8DJ30"/>
<protein>
    <recommendedName>
        <fullName evidence="7">Mab-21-like HhH/H2TH-like domain-containing protein</fullName>
    </recommendedName>
</protein>
<dbReference type="PANTHER" id="PTHR10656:SF42">
    <property type="entry name" value="CYCLIC GMP-AMP SYNTHASE-LIKE PROTEIN-RELATED"/>
    <property type="match status" value="1"/>
</dbReference>
<dbReference type="GO" id="GO:0016779">
    <property type="term" value="F:nucleotidyltransferase activity"/>
    <property type="evidence" value="ECO:0007669"/>
    <property type="project" value="UniProtKB-KW"/>
</dbReference>
<dbReference type="Pfam" id="PF20266">
    <property type="entry name" value="Mab-21_C"/>
    <property type="match status" value="1"/>
</dbReference>
<evidence type="ECO:0000256" key="4">
    <source>
        <dbReference type="ARBA" id="ARBA00022695"/>
    </source>
</evidence>
<organism evidence="8 9">
    <name type="scientific">Mytilus coruscus</name>
    <name type="common">Sea mussel</name>
    <dbReference type="NCBI Taxonomy" id="42192"/>
    <lineage>
        <taxon>Eukaryota</taxon>
        <taxon>Metazoa</taxon>
        <taxon>Spiralia</taxon>
        <taxon>Lophotrochozoa</taxon>
        <taxon>Mollusca</taxon>
        <taxon>Bivalvia</taxon>
        <taxon>Autobranchia</taxon>
        <taxon>Pteriomorphia</taxon>
        <taxon>Mytilida</taxon>
        <taxon>Mytiloidea</taxon>
        <taxon>Mytilidae</taxon>
        <taxon>Mytilinae</taxon>
        <taxon>Mytilus</taxon>
    </lineage>
</organism>
<dbReference type="InterPro" id="IPR024810">
    <property type="entry name" value="MAB21L/cGLR"/>
</dbReference>
<dbReference type="OrthoDB" id="6065816at2759"/>
<evidence type="ECO:0000256" key="1">
    <source>
        <dbReference type="ARBA" id="ARBA00001946"/>
    </source>
</evidence>
<evidence type="ECO:0000313" key="9">
    <source>
        <dbReference type="Proteomes" id="UP000507470"/>
    </source>
</evidence>
<comment type="cofactor">
    <cofactor evidence="1">
        <name>Mg(2+)</name>
        <dbReference type="ChEBI" id="CHEBI:18420"/>
    </cofactor>
</comment>
<evidence type="ECO:0000313" key="8">
    <source>
        <dbReference type="EMBL" id="CAC5408588.1"/>
    </source>
</evidence>
<dbReference type="SMART" id="SM01265">
    <property type="entry name" value="Mab-21"/>
    <property type="match status" value="1"/>
</dbReference>
<evidence type="ECO:0000256" key="6">
    <source>
        <dbReference type="ARBA" id="ARBA00022842"/>
    </source>
</evidence>
<dbReference type="Proteomes" id="UP000507470">
    <property type="component" value="Unassembled WGS sequence"/>
</dbReference>
<dbReference type="InterPro" id="IPR046906">
    <property type="entry name" value="Mab-21_HhH/H2TH-like"/>
</dbReference>
<accession>A0A6J8DJ30</accession>
<gene>
    <name evidence="8" type="ORF">MCOR_41967</name>
</gene>
<reference evidence="8 9" key="1">
    <citation type="submission" date="2020-06" db="EMBL/GenBank/DDBJ databases">
        <authorList>
            <person name="Li R."/>
            <person name="Bekaert M."/>
        </authorList>
    </citation>
    <scope>NUCLEOTIDE SEQUENCE [LARGE SCALE GENOMIC DNA]</scope>
    <source>
        <strain evidence="9">wild</strain>
    </source>
</reference>
<dbReference type="PANTHER" id="PTHR10656">
    <property type="entry name" value="CELL FATE DETERMINING PROTEIN MAB21-RELATED"/>
    <property type="match status" value="1"/>
</dbReference>
<name>A0A6J8DJ30_MYTCO</name>
<evidence type="ECO:0000256" key="2">
    <source>
        <dbReference type="ARBA" id="ARBA00008307"/>
    </source>
</evidence>
<evidence type="ECO:0000259" key="7">
    <source>
        <dbReference type="Pfam" id="PF20266"/>
    </source>
</evidence>
<sequence length="769" mass="89838">MHRQSRNQDNSDDENLFGITKHTYWKSYGVKRFTYRGKRKFTPLLYQSLDGGMVISNDVFGLTISQFERMYKACLERRKTKEQYILNLRYPDKSSKEYLEYLENCTDCYNDLRWIDPREKNLYKHLVQTVGSEIDIRTRQRLFIIYDMIVNSPGLPDRSHIFSGSLAEGLDLPGSDMDVMVELNDYTVIHNTKNIKNPNDRNMFVMKTDLDYPGFVRLRHVSAYNIVSLRKECGRCPPGTCSSTQFYLPIEKFLDKHIRRYPNAQPCKHGPCVSDKEQTIDIAFCIRSKYLPYNAIPWATRHRGQWPPNFVIDKIMNYGCLLVPIGPKTVSDNRLLWRVSFSVAEKLLVHSFSFTHFLCYGLLKLTLKRIIDTNSAVKGLLCSYFLKTALFWVSEKVELDIFQLSQIYQCFSLCLEKIISWVKTCHCPNYFIPEQNMFLGKIDRSNNTILLCVLESIQCGGIDGLIQHLFLHDNDHLCLLNTKSESSFVLLDFLLYRSCCYMTDTIPEGISNYNKALSCIENFLNSESSTFIIDACKFYINCISQKLVHLLLLPNEIGDTYRIHKLHHALFKRIIKINAVSGWLLYASFYYVKKQFKVTLSITDYILSRWSPYLMMTDTKIMNEIHRTKYNYTVHFSMTLEERVIIATAQHVNYRQHSPLIPEELQLEVEFRMMNILPNVMARCLRFLCYDHLGEACNRRQALRDFYLTIRENECISLNTVSNELTILGVCYEISGARDAAYQCYEEALQCEMYVCPSAEARRSKLFEI</sequence>
<keyword evidence="3" id="KW-0808">Transferase</keyword>
<keyword evidence="6" id="KW-0460">Magnesium</keyword>
<feature type="domain" description="Mab-21-like HhH/H2TH-like" evidence="7">
    <location>
        <begin position="372"/>
        <end position="447"/>
    </location>
</feature>
<keyword evidence="9" id="KW-1185">Reference proteome</keyword>
<keyword evidence="4" id="KW-0548">Nucleotidyltransferase</keyword>
<comment type="similarity">
    <text evidence="2">Belongs to the mab-21 family.</text>
</comment>